<protein>
    <submittedName>
        <fullName evidence="2">Uncharacterized protein</fullName>
    </submittedName>
</protein>
<dbReference type="Proteomes" id="UP000466931">
    <property type="component" value="Chromosome"/>
</dbReference>
<evidence type="ECO:0000313" key="2">
    <source>
        <dbReference type="EMBL" id="BBZ32400.1"/>
    </source>
</evidence>
<dbReference type="RefSeq" id="WP_085156687.1">
    <property type="nucleotide sequence ID" value="NZ_AP022612.1"/>
</dbReference>
<reference evidence="2" key="1">
    <citation type="journal article" date="2019" name="Emerg. Microbes Infect.">
        <title>Comprehensive subspecies identification of 175 nontuberculous mycobacteria species based on 7547 genomic profiles.</title>
        <authorList>
            <person name="Matsumoto Y."/>
            <person name="Kinjo T."/>
            <person name="Motooka D."/>
            <person name="Nabeya D."/>
            <person name="Jung N."/>
            <person name="Uechi K."/>
            <person name="Horii T."/>
            <person name="Iida T."/>
            <person name="Fujita J."/>
            <person name="Nakamura S."/>
        </authorList>
    </citation>
    <scope>NUCLEOTIDE SEQUENCE [LARGE SCALE GENOMIC DNA]</scope>
    <source>
        <strain evidence="2">JCM 13671</strain>
    </source>
</reference>
<feature type="compositionally biased region" description="Low complexity" evidence="1">
    <location>
        <begin position="237"/>
        <end position="260"/>
    </location>
</feature>
<dbReference type="EMBL" id="AP022612">
    <property type="protein sequence ID" value="BBZ32400.1"/>
    <property type="molecule type" value="Genomic_DNA"/>
</dbReference>
<dbReference type="AlphaFoldDB" id="A0A7I7XT23"/>
<keyword evidence="3" id="KW-1185">Reference proteome</keyword>
<reference evidence="2" key="2">
    <citation type="submission" date="2020-02" db="EMBL/GenBank/DDBJ databases">
        <authorList>
            <person name="Matsumoto Y."/>
            <person name="Motooka D."/>
            <person name="Nakamura S."/>
        </authorList>
    </citation>
    <scope>NUCLEOTIDE SEQUENCE</scope>
    <source>
        <strain evidence="2">JCM 13671</strain>
    </source>
</reference>
<evidence type="ECO:0000256" key="1">
    <source>
        <dbReference type="SAM" id="MobiDB-lite"/>
    </source>
</evidence>
<proteinExistence type="predicted"/>
<accession>A0A7I7XT23</accession>
<evidence type="ECO:0000313" key="3">
    <source>
        <dbReference type="Proteomes" id="UP000466931"/>
    </source>
</evidence>
<dbReference type="OrthoDB" id="4745173at2"/>
<name>A0A7I7XT23_9MYCO</name>
<feature type="region of interest" description="Disordered" evidence="1">
    <location>
        <begin position="200"/>
        <end position="271"/>
    </location>
</feature>
<organism evidence="2 3">
    <name type="scientific">Mycolicibacterium confluentis</name>
    <dbReference type="NCBI Taxonomy" id="28047"/>
    <lineage>
        <taxon>Bacteria</taxon>
        <taxon>Bacillati</taxon>
        <taxon>Actinomycetota</taxon>
        <taxon>Actinomycetes</taxon>
        <taxon>Mycobacteriales</taxon>
        <taxon>Mycobacteriaceae</taxon>
        <taxon>Mycolicibacterium</taxon>
    </lineage>
</organism>
<sequence length="607" mass="63391">MPGSNLAGLPTRSQIEAWDTSHLTSAARSWSATADQWEASFSTIHQGALAPGGSGWDGATAAATARRTQSDKLTVIGIADDLCAAASTATVGAREISAAKNVVLDAIRRAEDAGLDVGEDLSLSSREEFPPGPEYDAKLAQAKQLAAEIRSAAAALLNSDQAAAGALTAAVAAFESVSFAEVPGAPQDRDGSVQLVDNRTFKEGPMMSPTPEPGAGGGGDGTPTLEDMLLPTEREQPAPGASPPQAAVIPPQQPPQSAVPKLQPPAGTDPKALEEGKAAIRSLLAAQGVPSDQIEQRINDMVASSEQFWATYDPNAPLPAPPKLPPQPAPGFVDGFRDRWLATEQSFKNLFGTGGPKAPGVFESWRDLVTGTAEEIGRTAANPLHPLLSEVQNAMDAPSLAYYAGEKGADGAMTAPALLFGPEAGLLRSGALHGLDLPEMDTPAPHVPDGPTPGHGPTSAHLTPFEIADPIDTSRPEFGLDNPTQYMPPGLRVLTEQHLSGSGETVLGPFAPRDGGPSYIDVARDRGASYFDLGADWYSYAPQQQLAANQHVLDMAIANHDTITLSVPFYKVLPDTYTGAELRYLLDHGYQLVGDTKLVPPKIEGGS</sequence>
<gene>
    <name evidence="2" type="ORF">MCNF_10050</name>
</gene>